<dbReference type="Proteomes" id="UP001239111">
    <property type="component" value="Chromosome 1"/>
</dbReference>
<dbReference type="EMBL" id="CM056741">
    <property type="protein sequence ID" value="KAJ8687308.1"/>
    <property type="molecule type" value="Genomic_DNA"/>
</dbReference>
<name>A0ACC2PUZ3_9HYME</name>
<keyword evidence="2" id="KW-1185">Reference proteome</keyword>
<comment type="caution">
    <text evidence="1">The sequence shown here is derived from an EMBL/GenBank/DDBJ whole genome shotgun (WGS) entry which is preliminary data.</text>
</comment>
<reference evidence="1" key="1">
    <citation type="submission" date="2023-04" db="EMBL/GenBank/DDBJ databases">
        <title>A chromosome-level genome assembly of the parasitoid wasp Eretmocerus hayati.</title>
        <authorList>
            <person name="Zhong Y."/>
            <person name="Liu S."/>
            <person name="Liu Y."/>
        </authorList>
    </citation>
    <scope>NUCLEOTIDE SEQUENCE</scope>
    <source>
        <strain evidence="1">ZJU_SS_LIU_2023</strain>
    </source>
</reference>
<evidence type="ECO:0000313" key="2">
    <source>
        <dbReference type="Proteomes" id="UP001239111"/>
    </source>
</evidence>
<evidence type="ECO:0000313" key="1">
    <source>
        <dbReference type="EMBL" id="KAJ8687308.1"/>
    </source>
</evidence>
<sequence length="298" mass="33789">MNDSFLEDVGIVPESAAPKSNIHMQKRYITTRRVLSPPTKQEKVISSSGPNVPKSKTVRSSASREASKVNEIDPDGKPRCSTPITERKNLGKDSSSRHTSNRCSDSSCKENTRPSIESSSSRESGSLGESKKDIFRLTSDSKSKKSDCLDKTNPVSLLNAIKDLISRYTEQETMKIVKHTDQEVTRVLKNSEQETVKVMNHTEEETSKILKAMQDLYINSQSNLIKHLMMQTDELVREMSLHRSSGNMKSVIAENEKIREDNFMLRTQVQVLQKKLDEMSLIKEENMTLKLKLKELQQ</sequence>
<proteinExistence type="predicted"/>
<accession>A0ACC2PUZ3</accession>
<gene>
    <name evidence="1" type="ORF">QAD02_023102</name>
</gene>
<protein>
    <submittedName>
        <fullName evidence="1">Uncharacterized protein</fullName>
    </submittedName>
</protein>
<organism evidence="1 2">
    <name type="scientific">Eretmocerus hayati</name>
    <dbReference type="NCBI Taxonomy" id="131215"/>
    <lineage>
        <taxon>Eukaryota</taxon>
        <taxon>Metazoa</taxon>
        <taxon>Ecdysozoa</taxon>
        <taxon>Arthropoda</taxon>
        <taxon>Hexapoda</taxon>
        <taxon>Insecta</taxon>
        <taxon>Pterygota</taxon>
        <taxon>Neoptera</taxon>
        <taxon>Endopterygota</taxon>
        <taxon>Hymenoptera</taxon>
        <taxon>Apocrita</taxon>
        <taxon>Proctotrupomorpha</taxon>
        <taxon>Chalcidoidea</taxon>
        <taxon>Aphelinidae</taxon>
        <taxon>Aphelininae</taxon>
        <taxon>Eretmocerus</taxon>
    </lineage>
</organism>